<dbReference type="KEGG" id="hdo:MUK72_18575"/>
<evidence type="ECO:0000256" key="1">
    <source>
        <dbReference type="SAM" id="MobiDB-lite"/>
    </source>
</evidence>
<dbReference type="PANTHER" id="PTHR33627:SF1">
    <property type="entry name" value="TRANSPOSASE"/>
    <property type="match status" value="1"/>
</dbReference>
<dbReference type="GO" id="GO:0004803">
    <property type="term" value="F:transposase activity"/>
    <property type="evidence" value="ECO:0007669"/>
    <property type="project" value="InterPro"/>
</dbReference>
<dbReference type="InterPro" id="IPR002559">
    <property type="entry name" value="Transposase_11"/>
</dbReference>
<dbReference type="EMBL" id="BAAADN010000038">
    <property type="protein sequence ID" value="GAA0466656.1"/>
    <property type="molecule type" value="Genomic_DNA"/>
</dbReference>
<feature type="domain" description="Transposase IS4-like" evidence="2">
    <location>
        <begin position="358"/>
        <end position="408"/>
    </location>
</feature>
<evidence type="ECO:0000313" key="4">
    <source>
        <dbReference type="EMBL" id="GAA0466656.1"/>
    </source>
</evidence>
<dbReference type="EMBL" id="CP095009">
    <property type="protein sequence ID" value="UOO97474.1"/>
    <property type="molecule type" value="Genomic_DNA"/>
</dbReference>
<dbReference type="Proteomes" id="UP001500962">
    <property type="component" value="Unassembled WGS sequence"/>
</dbReference>
<dbReference type="GO" id="GO:0003677">
    <property type="term" value="F:DNA binding"/>
    <property type="evidence" value="ECO:0007669"/>
    <property type="project" value="InterPro"/>
</dbReference>
<protein>
    <submittedName>
        <fullName evidence="5">IS701 family transposase</fullName>
    </submittedName>
    <submittedName>
        <fullName evidence="4">IS701-like element ISBj9 family transposase</fullName>
    </submittedName>
</protein>
<sequence>MSGISYRNHTPKIDIRRFLAPLRDAFTTRPGGLSWPRAANTWRIAPAYVEGLIRPGSHKTLRGIGKRLDINEHRVRRFISESPWEHNAVQDHLNEHIPETIASPEAMLIVDDVDILKHGYDSVGVKSQYAGSIGKISSCQVGVDCVLAVPGDHYNADQLTWPLGCELYLPQNWATSDEFEERRHDCGVPHDLSFRTKPQIALELLARARETSVPHACVGADSGYGELRSFRKQLRDWSEPYILGVGPKDMHVIPESTPIEHPEDASGIGRPPSEPRYPSDVTPQSPEEIAESLTDDDWTRVTWAEGTKESLSGRFFRTRVRVVKRVRKRRISEEIGWLLIEDAEEKLRAWLCWGLDEWSIEELAAYAHLRWAIEQFHKEAKQVLGLDQFEGRSWKGWHHHVTIVLLTYAFIATERAAQGAAARPPPFPEIARALVYEMATQIAESEGLERLKAEEVGKAMVRGLTDW</sequence>
<dbReference type="InterPro" id="IPR012337">
    <property type="entry name" value="RNaseH-like_sf"/>
</dbReference>
<dbReference type="Proteomes" id="UP000830542">
    <property type="component" value="Plasmid unnamed4"/>
</dbReference>
<evidence type="ECO:0000259" key="2">
    <source>
        <dbReference type="Pfam" id="PF01609"/>
    </source>
</evidence>
<dbReference type="GO" id="GO:0006313">
    <property type="term" value="P:DNA transposition"/>
    <property type="evidence" value="ECO:0007669"/>
    <property type="project" value="InterPro"/>
</dbReference>
<gene>
    <name evidence="4" type="ORF">GCM10008985_24500</name>
    <name evidence="5" type="ORF">MUK72_18575</name>
</gene>
<organism evidence="4 7">
    <name type="scientific">Halococcus dombrowskii</name>
    <dbReference type="NCBI Taxonomy" id="179637"/>
    <lineage>
        <taxon>Archaea</taxon>
        <taxon>Methanobacteriati</taxon>
        <taxon>Methanobacteriota</taxon>
        <taxon>Stenosarchaea group</taxon>
        <taxon>Halobacteria</taxon>
        <taxon>Halobacteriales</taxon>
        <taxon>Halococcaceae</taxon>
        <taxon>Halococcus</taxon>
    </lineage>
</organism>
<dbReference type="GeneID" id="71763897"/>
<evidence type="ECO:0000313" key="7">
    <source>
        <dbReference type="Proteomes" id="UP001500962"/>
    </source>
</evidence>
<dbReference type="PANTHER" id="PTHR33627">
    <property type="entry name" value="TRANSPOSASE"/>
    <property type="match status" value="1"/>
</dbReference>
<dbReference type="InterPro" id="IPR038721">
    <property type="entry name" value="IS701-like_DDE_dom"/>
</dbReference>
<dbReference type="InterPro" id="IPR039365">
    <property type="entry name" value="IS701-like"/>
</dbReference>
<reference evidence="5" key="2">
    <citation type="submission" date="2022-04" db="EMBL/GenBank/DDBJ databases">
        <title>Sequencing and genomic assembly of Halococcus dombrowskii.</title>
        <authorList>
            <person name="Lim S.W."/>
            <person name="MacLea K.S."/>
        </authorList>
    </citation>
    <scope>NUCLEOTIDE SEQUENCE</scope>
    <source>
        <strain evidence="5">H4</strain>
        <plasmid evidence="5">unnamed4</plasmid>
    </source>
</reference>
<keyword evidence="6" id="KW-1185">Reference proteome</keyword>
<feature type="domain" description="Transposase IS701-like DDE" evidence="3">
    <location>
        <begin position="42"/>
        <end position="309"/>
    </location>
</feature>
<dbReference type="AlphaFoldDB" id="A0AAV3SIE5"/>
<dbReference type="NCBIfam" id="NF033540">
    <property type="entry name" value="transpos_IS701"/>
    <property type="match status" value="1"/>
</dbReference>
<evidence type="ECO:0000313" key="6">
    <source>
        <dbReference type="Proteomes" id="UP000830542"/>
    </source>
</evidence>
<reference evidence="4" key="1">
    <citation type="journal article" date="2014" name="Int. J. Syst. Evol. Microbiol.">
        <title>Complete genome sequence of Corynebacterium casei LMG S-19264T (=DSM 44701T), isolated from a smear-ripened cheese.</title>
        <authorList>
            <consortium name="US DOE Joint Genome Institute (JGI-PGF)"/>
            <person name="Walter F."/>
            <person name="Albersmeier A."/>
            <person name="Kalinowski J."/>
            <person name="Ruckert C."/>
        </authorList>
    </citation>
    <scope>NUCLEOTIDE SEQUENCE</scope>
    <source>
        <strain evidence="4">JCM 12289</strain>
    </source>
</reference>
<feature type="compositionally biased region" description="Basic and acidic residues" evidence="1">
    <location>
        <begin position="252"/>
        <end position="264"/>
    </location>
</feature>
<proteinExistence type="predicted"/>
<evidence type="ECO:0000313" key="5">
    <source>
        <dbReference type="EMBL" id="UOO97474.1"/>
    </source>
</evidence>
<dbReference type="SUPFAM" id="SSF53098">
    <property type="entry name" value="Ribonuclease H-like"/>
    <property type="match status" value="1"/>
</dbReference>
<evidence type="ECO:0000259" key="3">
    <source>
        <dbReference type="Pfam" id="PF13546"/>
    </source>
</evidence>
<dbReference type="Pfam" id="PF13546">
    <property type="entry name" value="DDE_5"/>
    <property type="match status" value="1"/>
</dbReference>
<dbReference type="RefSeq" id="WP_244707130.1">
    <property type="nucleotide sequence ID" value="NZ_BAAADN010000038.1"/>
</dbReference>
<dbReference type="Pfam" id="PF01609">
    <property type="entry name" value="DDE_Tnp_1"/>
    <property type="match status" value="1"/>
</dbReference>
<keyword evidence="5" id="KW-0614">Plasmid</keyword>
<name>A0AAV3SIE5_HALDO</name>
<feature type="region of interest" description="Disordered" evidence="1">
    <location>
        <begin position="252"/>
        <end position="292"/>
    </location>
</feature>
<reference evidence="4" key="3">
    <citation type="submission" date="2023-12" db="EMBL/GenBank/DDBJ databases">
        <authorList>
            <person name="Sun Q."/>
            <person name="Inoue M."/>
        </authorList>
    </citation>
    <scope>NUCLEOTIDE SEQUENCE</scope>
    <source>
        <strain evidence="4">JCM 12289</strain>
    </source>
</reference>
<geneLocation type="plasmid" evidence="5 6">
    <name>unnamed4</name>
</geneLocation>
<accession>A0AAV3SIE5</accession>